<comment type="caution">
    <text evidence="9">The sequence shown here is derived from an EMBL/GenBank/DDBJ whole genome shotgun (WGS) entry which is preliminary data.</text>
</comment>
<comment type="cofactor">
    <cofactor evidence="1 8">
        <name>Mg(2+)</name>
        <dbReference type="ChEBI" id="CHEBI:18420"/>
    </cofactor>
</comment>
<dbReference type="GO" id="GO:0000287">
    <property type="term" value="F:magnesium ion binding"/>
    <property type="evidence" value="ECO:0007669"/>
    <property type="project" value="UniProtKB-UniRule"/>
</dbReference>
<evidence type="ECO:0000313" key="9">
    <source>
        <dbReference type="EMBL" id="PZX20668.1"/>
    </source>
</evidence>
<accession>A0A2W7NK65</accession>
<dbReference type="HAMAP" id="MF_00490">
    <property type="entry name" value="ComB"/>
    <property type="match status" value="1"/>
</dbReference>
<dbReference type="RefSeq" id="WP_111443837.1">
    <property type="nucleotide sequence ID" value="NZ_QKZK01000001.1"/>
</dbReference>
<comment type="similarity">
    <text evidence="2 8">Belongs to the ComB family.</text>
</comment>
<dbReference type="GO" id="GO:0050545">
    <property type="term" value="F:sulfopyruvate decarboxylase activity"/>
    <property type="evidence" value="ECO:0007669"/>
    <property type="project" value="TreeGrafter"/>
</dbReference>
<dbReference type="FunFam" id="3.90.1560.10:FF:000001">
    <property type="entry name" value="Probable 2-phosphosulfolactate phosphatase"/>
    <property type="match status" value="1"/>
</dbReference>
<dbReference type="AlphaFoldDB" id="A0A2W7NK65"/>
<evidence type="ECO:0000256" key="1">
    <source>
        <dbReference type="ARBA" id="ARBA00001946"/>
    </source>
</evidence>
<dbReference type="EC" id="3.1.3.71" evidence="3 8"/>
<evidence type="ECO:0000256" key="7">
    <source>
        <dbReference type="ARBA" id="ARBA00033711"/>
    </source>
</evidence>
<reference evidence="9 10" key="1">
    <citation type="submission" date="2018-06" db="EMBL/GenBank/DDBJ databases">
        <title>Genomic Encyclopedia of Archaeal and Bacterial Type Strains, Phase II (KMG-II): from individual species to whole genera.</title>
        <authorList>
            <person name="Goeker M."/>
        </authorList>
    </citation>
    <scope>NUCLEOTIDE SEQUENCE [LARGE SCALE GENOMIC DNA]</scope>
    <source>
        <strain evidence="9 10">DSM 6779</strain>
    </source>
</reference>
<evidence type="ECO:0000256" key="4">
    <source>
        <dbReference type="ARBA" id="ARBA00021948"/>
    </source>
</evidence>
<dbReference type="Gene3D" id="3.90.1560.10">
    <property type="entry name" value="ComB-like"/>
    <property type="match status" value="1"/>
</dbReference>
<dbReference type="GO" id="GO:0050532">
    <property type="term" value="F:2-phosphosulfolactate phosphatase activity"/>
    <property type="evidence" value="ECO:0007669"/>
    <property type="project" value="UniProtKB-UniRule"/>
</dbReference>
<dbReference type="OrthoDB" id="4913at2"/>
<keyword evidence="10" id="KW-1185">Reference proteome</keyword>
<keyword evidence="5 8" id="KW-0378">Hydrolase</keyword>
<evidence type="ECO:0000256" key="3">
    <source>
        <dbReference type="ARBA" id="ARBA00012953"/>
    </source>
</evidence>
<name>A0A2W7NK65_9BACT</name>
<dbReference type="InterPro" id="IPR036702">
    <property type="entry name" value="ComB-like_sf"/>
</dbReference>
<organism evidence="9 10">
    <name type="scientific">Breznakibacter xylanolyticus</name>
    <dbReference type="NCBI Taxonomy" id="990"/>
    <lineage>
        <taxon>Bacteria</taxon>
        <taxon>Pseudomonadati</taxon>
        <taxon>Bacteroidota</taxon>
        <taxon>Bacteroidia</taxon>
        <taxon>Marinilabiliales</taxon>
        <taxon>Marinilabiliaceae</taxon>
        <taxon>Breznakibacter</taxon>
    </lineage>
</organism>
<dbReference type="Proteomes" id="UP000249239">
    <property type="component" value="Unassembled WGS sequence"/>
</dbReference>
<gene>
    <name evidence="8" type="primary">comB</name>
    <name evidence="9" type="ORF">LX69_00089</name>
</gene>
<protein>
    <recommendedName>
        <fullName evidence="4 8">Probable 2-phosphosulfolactate phosphatase</fullName>
        <ecNumber evidence="3 8">3.1.3.71</ecNumber>
    </recommendedName>
</protein>
<evidence type="ECO:0000256" key="5">
    <source>
        <dbReference type="ARBA" id="ARBA00022801"/>
    </source>
</evidence>
<dbReference type="InterPro" id="IPR005238">
    <property type="entry name" value="ComB-like"/>
</dbReference>
<dbReference type="SUPFAM" id="SSF142823">
    <property type="entry name" value="ComB-like"/>
    <property type="match status" value="1"/>
</dbReference>
<dbReference type="EMBL" id="QKZK01000001">
    <property type="protein sequence ID" value="PZX20668.1"/>
    <property type="molecule type" value="Genomic_DNA"/>
</dbReference>
<evidence type="ECO:0000256" key="2">
    <source>
        <dbReference type="ARBA" id="ARBA00009997"/>
    </source>
</evidence>
<dbReference type="PANTHER" id="PTHR37311">
    <property type="entry name" value="2-PHOSPHOSULFOLACTATE PHOSPHATASE-RELATED"/>
    <property type="match status" value="1"/>
</dbReference>
<evidence type="ECO:0000256" key="8">
    <source>
        <dbReference type="HAMAP-Rule" id="MF_00490"/>
    </source>
</evidence>
<evidence type="ECO:0000256" key="6">
    <source>
        <dbReference type="ARBA" id="ARBA00022842"/>
    </source>
</evidence>
<dbReference type="Pfam" id="PF04029">
    <property type="entry name" value="2-ph_phosp"/>
    <property type="match status" value="1"/>
</dbReference>
<proteinExistence type="inferred from homology"/>
<keyword evidence="6 8" id="KW-0460">Magnesium</keyword>
<evidence type="ECO:0000313" key="10">
    <source>
        <dbReference type="Proteomes" id="UP000249239"/>
    </source>
</evidence>
<sequence length="235" mass="25540">MHLDIFPSANHIEANKLDGATAVVIDVLRATSVMVTAFANGLGELITVTSPEQAFAMREQRPEVLLGGEKDAICVPGFDLDNSPFNYTRERIQGRTLVMSTSNGTRAIHGALPASRLLIGAFLNGDAVCKAISDDARVVLVCSGSQNAFTLEDALCAGFLAHRLEQLGVELQMTDFALSMKVLYELSMHHLSAVASQGNHYQLLLKKGFPRDLNYCFTPDLFQVVPRMQDGVIVC</sequence>
<comment type="catalytic activity">
    <reaction evidence="7 8">
        <text>(2R)-O-phospho-3-sulfolactate + H2O = (2R)-3-sulfolactate + phosphate</text>
        <dbReference type="Rhea" id="RHEA:23416"/>
        <dbReference type="ChEBI" id="CHEBI:15377"/>
        <dbReference type="ChEBI" id="CHEBI:15597"/>
        <dbReference type="ChEBI" id="CHEBI:43474"/>
        <dbReference type="ChEBI" id="CHEBI:58738"/>
        <dbReference type="EC" id="3.1.3.71"/>
    </reaction>
</comment>
<dbReference type="PANTHER" id="PTHR37311:SF1">
    <property type="entry name" value="2-PHOSPHOSULFOLACTATE PHOSPHATASE-RELATED"/>
    <property type="match status" value="1"/>
</dbReference>